<keyword evidence="2" id="KW-0687">Ribonucleoprotein</keyword>
<dbReference type="GO" id="GO:0005840">
    <property type="term" value="C:ribosome"/>
    <property type="evidence" value="ECO:0007669"/>
    <property type="project" value="UniProtKB-KW"/>
</dbReference>
<proteinExistence type="predicted"/>
<keyword evidence="3" id="KW-1185">Reference proteome</keyword>
<organism evidence="2 3">
    <name type="scientific">Virgibacillus sediminis</name>
    <dbReference type="NCBI Taxonomy" id="202260"/>
    <lineage>
        <taxon>Bacteria</taxon>
        <taxon>Bacillati</taxon>
        <taxon>Bacillota</taxon>
        <taxon>Bacilli</taxon>
        <taxon>Bacillales</taxon>
        <taxon>Bacillaceae</taxon>
        <taxon>Virgibacillus</taxon>
    </lineage>
</organism>
<accession>A0ABV7AB85</accession>
<dbReference type="EMBL" id="JBHRRZ010000040">
    <property type="protein sequence ID" value="MFC2950073.1"/>
    <property type="molecule type" value="Genomic_DNA"/>
</dbReference>
<gene>
    <name evidence="2" type="ORF">ACFODW_17260</name>
</gene>
<evidence type="ECO:0000259" key="1">
    <source>
        <dbReference type="Pfam" id="PF01248"/>
    </source>
</evidence>
<dbReference type="InterPro" id="IPR029064">
    <property type="entry name" value="Ribosomal_eL30-like_sf"/>
</dbReference>
<name>A0ABV7AB85_9BACI</name>
<dbReference type="Pfam" id="PF01248">
    <property type="entry name" value="Ribosomal_L7Ae"/>
    <property type="match status" value="1"/>
</dbReference>
<feature type="domain" description="Ribosomal protein eL8/eL30/eS12/Gadd45" evidence="1">
    <location>
        <begin position="23"/>
        <end position="92"/>
    </location>
</feature>
<keyword evidence="2" id="KW-0689">Ribosomal protein</keyword>
<dbReference type="Gene3D" id="3.30.1330.30">
    <property type="match status" value="1"/>
</dbReference>
<evidence type="ECO:0000313" key="2">
    <source>
        <dbReference type="EMBL" id="MFC2950073.1"/>
    </source>
</evidence>
<dbReference type="SUPFAM" id="SSF55315">
    <property type="entry name" value="L30e-like"/>
    <property type="match status" value="1"/>
</dbReference>
<dbReference type="Proteomes" id="UP001595387">
    <property type="component" value="Unassembled WGS sequence"/>
</dbReference>
<dbReference type="RefSeq" id="WP_390308053.1">
    <property type="nucleotide sequence ID" value="NZ_JBHRRZ010000040.1"/>
</dbReference>
<dbReference type="InterPro" id="IPR004038">
    <property type="entry name" value="Ribosomal_eL8/eL30/eS12/Gad45"/>
</dbReference>
<sequence length="98" mass="10545">MKNNYLNILGLAFRAGKCSTGEAIMKDIRQGKAKLVILAGDTGPQTRKKIMDKCKTYGIPVAVVDDRETISHAIGKSQRVAVAILDAGFADKIRSLLG</sequence>
<protein>
    <submittedName>
        <fullName evidence="2">L7Ae/L30e/S12e/Gadd45 family ribosomal protein</fullName>
    </submittedName>
</protein>
<evidence type="ECO:0000313" key="3">
    <source>
        <dbReference type="Proteomes" id="UP001595387"/>
    </source>
</evidence>
<reference evidence="3" key="1">
    <citation type="journal article" date="2019" name="Int. J. Syst. Evol. Microbiol.">
        <title>The Global Catalogue of Microorganisms (GCM) 10K type strain sequencing project: providing services to taxonomists for standard genome sequencing and annotation.</title>
        <authorList>
            <consortium name="The Broad Institute Genomics Platform"/>
            <consortium name="The Broad Institute Genome Sequencing Center for Infectious Disease"/>
            <person name="Wu L."/>
            <person name="Ma J."/>
        </authorList>
    </citation>
    <scope>NUCLEOTIDE SEQUENCE [LARGE SCALE GENOMIC DNA]</scope>
    <source>
        <strain evidence="3">KCTC 13193</strain>
    </source>
</reference>
<comment type="caution">
    <text evidence="2">The sequence shown here is derived from an EMBL/GenBank/DDBJ whole genome shotgun (WGS) entry which is preliminary data.</text>
</comment>